<sequence>MSTITVRLNSEEARIYKEYAEFKNIPLSTLMKEALEEKIEDEIDLKAILSYEERLKNDEAEYISFDEVKKRLEI</sequence>
<evidence type="ECO:0000313" key="1">
    <source>
        <dbReference type="EMBL" id="MBC8589984.1"/>
    </source>
</evidence>
<name>A0A926F105_9FIRM</name>
<comment type="caution">
    <text evidence="1">The sequence shown here is derived from an EMBL/GenBank/DDBJ whole genome shotgun (WGS) entry which is preliminary data.</text>
</comment>
<proteinExistence type="predicted"/>
<gene>
    <name evidence="1" type="ORF">H8689_02370</name>
</gene>
<dbReference type="Pfam" id="PF19807">
    <property type="entry name" value="DUF6290"/>
    <property type="match status" value="1"/>
</dbReference>
<dbReference type="InterPro" id="IPR046257">
    <property type="entry name" value="DUF6290"/>
</dbReference>
<reference evidence="1 2" key="1">
    <citation type="submission" date="2020-08" db="EMBL/GenBank/DDBJ databases">
        <title>Genome public.</title>
        <authorList>
            <person name="Liu C."/>
            <person name="Sun Q."/>
        </authorList>
    </citation>
    <scope>NUCLEOTIDE SEQUENCE [LARGE SCALE GENOMIC DNA]</scope>
    <source>
        <strain evidence="1 2">NSJ-26</strain>
    </source>
</reference>
<keyword evidence="2" id="KW-1185">Reference proteome</keyword>
<dbReference type="NCBIfam" id="NF046040">
    <property type="entry name" value="RelB_antitoxin"/>
    <property type="match status" value="1"/>
</dbReference>
<dbReference type="Proteomes" id="UP000601522">
    <property type="component" value="Unassembled WGS sequence"/>
</dbReference>
<accession>A0A926F105</accession>
<dbReference type="AlphaFoldDB" id="A0A926F105"/>
<dbReference type="RefSeq" id="WP_089866619.1">
    <property type="nucleotide sequence ID" value="NZ_JACRTK010000001.1"/>
</dbReference>
<organism evidence="1 2">
    <name type="scientific">Wansuia hejianensis</name>
    <dbReference type="NCBI Taxonomy" id="2763667"/>
    <lineage>
        <taxon>Bacteria</taxon>
        <taxon>Bacillati</taxon>
        <taxon>Bacillota</taxon>
        <taxon>Clostridia</taxon>
        <taxon>Lachnospirales</taxon>
        <taxon>Lachnospiraceae</taxon>
        <taxon>Wansuia</taxon>
    </lineage>
</organism>
<dbReference type="EMBL" id="JACRTK010000001">
    <property type="protein sequence ID" value="MBC8589984.1"/>
    <property type="molecule type" value="Genomic_DNA"/>
</dbReference>
<evidence type="ECO:0000313" key="2">
    <source>
        <dbReference type="Proteomes" id="UP000601522"/>
    </source>
</evidence>
<protein>
    <submittedName>
        <fullName evidence="1">Toxin-antitoxin system protein</fullName>
    </submittedName>
</protein>